<dbReference type="InterPro" id="IPR029018">
    <property type="entry name" value="Hex-like_dom2"/>
</dbReference>
<dbReference type="PROSITE" id="PS51281">
    <property type="entry name" value="TAP_C"/>
    <property type="match status" value="1"/>
</dbReference>
<proteinExistence type="predicted"/>
<dbReference type="InterPro" id="IPR005154">
    <property type="entry name" value="Glyco_hydro_67_aGlcAse_N"/>
</dbReference>
<protein>
    <recommendedName>
        <fullName evidence="3">TAP-C domain-containing protein</fullName>
    </recommendedName>
</protein>
<feature type="chain" id="PRO_5024797518" description="TAP-C domain-containing protein" evidence="2">
    <location>
        <begin position="28"/>
        <end position="789"/>
    </location>
</feature>
<reference evidence="4 5" key="1">
    <citation type="submission" date="2019-08" db="EMBL/GenBank/DDBJ databases">
        <authorList>
            <person name="Herpell B J."/>
        </authorList>
    </citation>
    <scope>NUCLEOTIDE SEQUENCE [LARGE SCALE GENOMIC DNA]</scope>
    <source>
        <strain evidence="5">Msb3</strain>
    </source>
</reference>
<organism evidence="4 5">
    <name type="scientific">Paraburkholderia dioscoreae</name>
    <dbReference type="NCBI Taxonomy" id="2604047"/>
    <lineage>
        <taxon>Bacteria</taxon>
        <taxon>Pseudomonadati</taxon>
        <taxon>Pseudomonadota</taxon>
        <taxon>Betaproteobacteria</taxon>
        <taxon>Burkholderiales</taxon>
        <taxon>Burkholderiaceae</taxon>
        <taxon>Paraburkholderia</taxon>
    </lineage>
</organism>
<dbReference type="AlphaFoldDB" id="A0A5Q4ZPG9"/>
<dbReference type="Pfam" id="PF16126">
    <property type="entry name" value="DUF4838"/>
    <property type="match status" value="1"/>
</dbReference>
<keyword evidence="2" id="KW-0732">Signal</keyword>
<name>A0A5Q4ZPG9_9BURK</name>
<evidence type="ECO:0000259" key="3">
    <source>
        <dbReference type="PROSITE" id="PS51281"/>
    </source>
</evidence>
<sequence length="789" mass="86550">MNTSIRFRLQMMKLATLAVLATICAVAAGTSPPAPLAGSAAVPARQDFITLADNGHAHYVIRAGAADAVTRHAAAELGDYLSRISTARFTVVEEDTGDLPAIVVGGQGAVQHCGNGRDAELGDDGFVICQWSGNLIISGNTPRGTLFGVDWWLDRELGVKWLAPDAEEVPVTRTLRVSSRTISEKPRFAYREVLSAEGEDKPFRAHNLLNGESHGTSFRPSPPGIDMWDRRWLARGGDFDFWSLVPRSRYAAAHPDWFGGGQLAMMSPDVRRVMAQEIVQRLQALNALSPIWFGIHDMDWGWDMDAASRAFADAHGGAPSAAFLDMVTDVASRVRQSIPDARFAMPAYHWGFMPPEGMTVPDDVLVYPMTIQVDYSTALNEGRNVPLGQGIRRWNEIAKHVLVWDHIVNFGGYLQPTPNLYPIGRSIAWLATLPHVEGYFGEGDWQSRGGEFSSLRVWLVARQLWSPSDDVRGLVRQYCDAYYGAAGQDIVRYIDRMHEAARTTGDVLAEQTPVDAPMYTYEFVRRSDQDFDSAERAVAGDSTKLARVRQTRMSLDFVILALRSHYAERAQRDGWDMDIAARRARLSSALAAAHVTKYRQSGDLSALRDLLDVAWREGPGTAPSLVAKLKEADWREIGALKLNLYDSARIVADSEAVRGGAVSLGGDSQAWGVQLKFDKLPREGNWDLFVEVRTPDAALVPPAAAIRVGAYPPMTRRIDTPVSTLSGTAYGWLAAPGGPFSYSTDHERGVYVHGLGFAKGQRFLIDRFVAVRHDAATAATSAMLNGNAP</sequence>
<feature type="signal peptide" evidence="2">
    <location>
        <begin position="1"/>
        <end position="27"/>
    </location>
</feature>
<evidence type="ECO:0000256" key="2">
    <source>
        <dbReference type="SAM" id="SignalP"/>
    </source>
</evidence>
<keyword evidence="5" id="KW-1185">Reference proteome</keyword>
<dbReference type="PANTHER" id="PTHR47406:SF2">
    <property type="entry name" value="ALPHA GLUCURONIDASE N-TERMINAL DOMAIN-CONTAINING PROTEIN"/>
    <property type="match status" value="1"/>
</dbReference>
<dbReference type="InterPro" id="IPR005637">
    <property type="entry name" value="TAP_C_dom"/>
</dbReference>
<feature type="domain" description="TAP-C" evidence="3">
    <location>
        <begin position="273"/>
        <end position="326"/>
    </location>
</feature>
<dbReference type="PANTHER" id="PTHR47406">
    <property type="entry name" value="COAGULATION FACTOR 5/8 TYPE, C-TERMINAL"/>
    <property type="match status" value="1"/>
</dbReference>
<evidence type="ECO:0000313" key="5">
    <source>
        <dbReference type="Proteomes" id="UP000325811"/>
    </source>
</evidence>
<dbReference type="GO" id="GO:0051028">
    <property type="term" value="P:mRNA transport"/>
    <property type="evidence" value="ECO:0007669"/>
    <property type="project" value="InterPro"/>
</dbReference>
<accession>A0A5Q4ZPG9</accession>
<dbReference type="Gene3D" id="3.30.379.10">
    <property type="entry name" value="Chitobiase/beta-hexosaminidase domain 2-like"/>
    <property type="match status" value="1"/>
</dbReference>
<keyword evidence="1" id="KW-0378">Hydrolase</keyword>
<evidence type="ECO:0000313" key="4">
    <source>
        <dbReference type="EMBL" id="VVD34188.1"/>
    </source>
</evidence>
<dbReference type="EMBL" id="LR699554">
    <property type="protein sequence ID" value="VVD34188.1"/>
    <property type="molecule type" value="Genomic_DNA"/>
</dbReference>
<gene>
    <name evidence="4" type="ORF">PDMSB3_2904</name>
</gene>
<dbReference type="RefSeq" id="WP_232064388.1">
    <property type="nucleotide sequence ID" value="NZ_LR699554.1"/>
</dbReference>
<dbReference type="Pfam" id="PF03648">
    <property type="entry name" value="Glyco_hydro_67N"/>
    <property type="match status" value="1"/>
</dbReference>
<dbReference type="GO" id="GO:0046559">
    <property type="term" value="F:alpha-glucuronidase activity"/>
    <property type="evidence" value="ECO:0007669"/>
    <property type="project" value="InterPro"/>
</dbReference>
<dbReference type="Proteomes" id="UP000325811">
    <property type="component" value="Chromosome II"/>
</dbReference>
<dbReference type="SUPFAM" id="SSF55545">
    <property type="entry name" value="beta-N-acetylhexosaminidase-like domain"/>
    <property type="match status" value="1"/>
</dbReference>
<dbReference type="GO" id="GO:0045493">
    <property type="term" value="P:xylan catabolic process"/>
    <property type="evidence" value="ECO:0007669"/>
    <property type="project" value="InterPro"/>
</dbReference>
<dbReference type="InterPro" id="IPR032287">
    <property type="entry name" value="DUF4838"/>
</dbReference>
<evidence type="ECO:0000256" key="1">
    <source>
        <dbReference type="ARBA" id="ARBA00022801"/>
    </source>
</evidence>
<dbReference type="KEGG" id="pdio:PDMSB3_2904.1"/>